<comment type="caution">
    <text evidence="1">The sequence shown here is derived from an EMBL/GenBank/DDBJ whole genome shotgun (WGS) entry which is preliminary data.</text>
</comment>
<keyword evidence="2" id="KW-1185">Reference proteome</keyword>
<dbReference type="Proteomes" id="UP001243330">
    <property type="component" value="Unassembled WGS sequence"/>
</dbReference>
<evidence type="ECO:0000313" key="2">
    <source>
        <dbReference type="Proteomes" id="UP001243330"/>
    </source>
</evidence>
<organism evidence="1 2">
    <name type="scientific">Colletotrichum chrysophilum</name>
    <dbReference type="NCBI Taxonomy" id="1836956"/>
    <lineage>
        <taxon>Eukaryota</taxon>
        <taxon>Fungi</taxon>
        <taxon>Dikarya</taxon>
        <taxon>Ascomycota</taxon>
        <taxon>Pezizomycotina</taxon>
        <taxon>Sordariomycetes</taxon>
        <taxon>Hypocreomycetidae</taxon>
        <taxon>Glomerellales</taxon>
        <taxon>Glomerellaceae</taxon>
        <taxon>Colletotrichum</taxon>
        <taxon>Colletotrichum gloeosporioides species complex</taxon>
    </lineage>
</organism>
<name>A0AAD9AHM2_9PEZI</name>
<gene>
    <name evidence="1" type="ORF">CCHR01_08930</name>
</gene>
<evidence type="ECO:0000313" key="1">
    <source>
        <dbReference type="EMBL" id="KAK1848468.1"/>
    </source>
</evidence>
<dbReference type="AlphaFoldDB" id="A0AAD9AHM2"/>
<reference evidence="1" key="1">
    <citation type="submission" date="2023-01" db="EMBL/GenBank/DDBJ databases">
        <title>Colletotrichum chrysophilum M932 genome sequence.</title>
        <authorList>
            <person name="Baroncelli R."/>
        </authorList>
    </citation>
    <scope>NUCLEOTIDE SEQUENCE</scope>
    <source>
        <strain evidence="1">M932</strain>
    </source>
</reference>
<protein>
    <submittedName>
        <fullName evidence="1">Uncharacterized protein</fullName>
    </submittedName>
</protein>
<accession>A0AAD9AHM2</accession>
<dbReference type="EMBL" id="JAQOWY010000171">
    <property type="protein sequence ID" value="KAK1848468.1"/>
    <property type="molecule type" value="Genomic_DNA"/>
</dbReference>
<sequence>MQRTLSKVPSNIHISAEFNQMMDNDFRPFTNGVMKRLILSSVFGIHRSTAVEKTLDFLAILINDGVVQLRFVIFSSVDVA</sequence>
<proteinExistence type="predicted"/>